<dbReference type="SUPFAM" id="SSF55874">
    <property type="entry name" value="ATPase domain of HSP90 chaperone/DNA topoisomerase II/histidine kinase"/>
    <property type="match status" value="1"/>
</dbReference>
<dbReference type="InterPro" id="IPR003661">
    <property type="entry name" value="HisK_dim/P_dom"/>
</dbReference>
<dbReference type="Gene3D" id="1.10.287.130">
    <property type="match status" value="1"/>
</dbReference>
<dbReference type="Gene3D" id="3.30.565.10">
    <property type="entry name" value="Histidine kinase-like ATPase, C-terminal domain"/>
    <property type="match status" value="1"/>
</dbReference>
<dbReference type="SUPFAM" id="SSF47384">
    <property type="entry name" value="Homodimeric domain of signal transducing histidine kinase"/>
    <property type="match status" value="1"/>
</dbReference>
<evidence type="ECO:0000313" key="15">
    <source>
        <dbReference type="EMBL" id="ANP36557.1"/>
    </source>
</evidence>
<feature type="domain" description="HAMP" evidence="14">
    <location>
        <begin position="281"/>
        <end position="341"/>
    </location>
</feature>
<dbReference type="PROSITE" id="PS50109">
    <property type="entry name" value="HIS_KIN"/>
    <property type="match status" value="1"/>
</dbReference>
<dbReference type="InterPro" id="IPR003594">
    <property type="entry name" value="HATPase_dom"/>
</dbReference>
<evidence type="ECO:0000256" key="8">
    <source>
        <dbReference type="ARBA" id="ARBA00022989"/>
    </source>
</evidence>
<gene>
    <name evidence="15" type="primary">chvG</name>
    <name evidence="15" type="ORF">JL2886_01649</name>
    <name evidence="16" type="ORF">PXK24_16200</name>
</gene>
<organism evidence="15 17">
    <name type="scientific">Phaeobacter gallaeciensis</name>
    <dbReference type="NCBI Taxonomy" id="60890"/>
    <lineage>
        <taxon>Bacteria</taxon>
        <taxon>Pseudomonadati</taxon>
        <taxon>Pseudomonadota</taxon>
        <taxon>Alphaproteobacteria</taxon>
        <taxon>Rhodobacterales</taxon>
        <taxon>Roseobacteraceae</taxon>
        <taxon>Phaeobacter</taxon>
    </lineage>
</organism>
<evidence type="ECO:0000256" key="5">
    <source>
        <dbReference type="ARBA" id="ARBA00022679"/>
    </source>
</evidence>
<keyword evidence="17" id="KW-1185">Reference proteome</keyword>
<evidence type="ECO:0000256" key="10">
    <source>
        <dbReference type="ARBA" id="ARBA00023136"/>
    </source>
</evidence>
<dbReference type="RefSeq" id="WP_065271512.1">
    <property type="nucleotide sequence ID" value="NZ_CP015124.1"/>
</dbReference>
<dbReference type="InterPro" id="IPR003660">
    <property type="entry name" value="HAMP_dom"/>
</dbReference>
<evidence type="ECO:0000256" key="12">
    <source>
        <dbReference type="SAM" id="Phobius"/>
    </source>
</evidence>
<dbReference type="Pfam" id="PF13755">
    <property type="entry name" value="Sensor_TM1"/>
    <property type="match status" value="1"/>
</dbReference>
<dbReference type="PATRIC" id="fig|60890.4.peg.1608"/>
<dbReference type="InterPro" id="IPR050428">
    <property type="entry name" value="TCS_sensor_his_kinase"/>
</dbReference>
<evidence type="ECO:0000256" key="6">
    <source>
        <dbReference type="ARBA" id="ARBA00022692"/>
    </source>
</evidence>
<keyword evidence="8 12" id="KW-1133">Transmembrane helix</keyword>
<keyword evidence="4" id="KW-0597">Phosphoprotein</keyword>
<dbReference type="EC" id="2.7.13.3" evidence="3"/>
<evidence type="ECO:0000256" key="3">
    <source>
        <dbReference type="ARBA" id="ARBA00012438"/>
    </source>
</evidence>
<dbReference type="Proteomes" id="UP001218364">
    <property type="component" value="Unassembled WGS sequence"/>
</dbReference>
<dbReference type="InterPro" id="IPR025908">
    <property type="entry name" value="Sensor_TM1"/>
</dbReference>
<dbReference type="OrthoDB" id="9805942at2"/>
<keyword evidence="10 12" id="KW-0472">Membrane</keyword>
<dbReference type="InterPro" id="IPR005467">
    <property type="entry name" value="His_kinase_dom"/>
</dbReference>
<dbReference type="Gene3D" id="6.10.340.10">
    <property type="match status" value="1"/>
</dbReference>
<comment type="subcellular location">
    <subcellularLocation>
        <location evidence="2">Membrane</location>
    </subcellularLocation>
</comment>
<keyword evidence="7 15" id="KW-0418">Kinase</keyword>
<dbReference type="GO" id="GO:0005886">
    <property type="term" value="C:plasma membrane"/>
    <property type="evidence" value="ECO:0007669"/>
    <property type="project" value="TreeGrafter"/>
</dbReference>
<dbReference type="Pfam" id="PF02518">
    <property type="entry name" value="HATPase_c"/>
    <property type="match status" value="1"/>
</dbReference>
<feature type="domain" description="Histidine kinase" evidence="13">
    <location>
        <begin position="349"/>
        <end position="571"/>
    </location>
</feature>
<evidence type="ECO:0000259" key="13">
    <source>
        <dbReference type="PROSITE" id="PS50109"/>
    </source>
</evidence>
<dbReference type="PANTHER" id="PTHR45436:SF5">
    <property type="entry name" value="SENSOR HISTIDINE KINASE TRCS"/>
    <property type="match status" value="1"/>
</dbReference>
<dbReference type="InterPro" id="IPR004358">
    <property type="entry name" value="Sig_transdc_His_kin-like_C"/>
</dbReference>
<dbReference type="SMART" id="SM00388">
    <property type="entry name" value="HisKA"/>
    <property type="match status" value="1"/>
</dbReference>
<keyword evidence="6 12" id="KW-0812">Transmembrane</keyword>
<dbReference type="PANTHER" id="PTHR45436">
    <property type="entry name" value="SENSOR HISTIDINE KINASE YKOH"/>
    <property type="match status" value="1"/>
</dbReference>
<keyword evidence="9" id="KW-0902">Two-component regulatory system</keyword>
<evidence type="ECO:0000256" key="9">
    <source>
        <dbReference type="ARBA" id="ARBA00023012"/>
    </source>
</evidence>
<dbReference type="CDD" id="cd00082">
    <property type="entry name" value="HisKA"/>
    <property type="match status" value="1"/>
</dbReference>
<evidence type="ECO:0000313" key="16">
    <source>
        <dbReference type="EMBL" id="MDE4167238.1"/>
    </source>
</evidence>
<protein>
    <recommendedName>
        <fullName evidence="3">histidine kinase</fullName>
        <ecNumber evidence="3">2.7.13.3</ecNumber>
    </recommendedName>
</protein>
<name>A0A1B0ZQX2_9RHOB</name>
<dbReference type="Pfam" id="PF00512">
    <property type="entry name" value="HisKA"/>
    <property type="match status" value="1"/>
</dbReference>
<reference evidence="15 17" key="1">
    <citation type="submission" date="2016-04" db="EMBL/GenBank/DDBJ databases">
        <authorList>
            <person name="Evans L.H."/>
            <person name="Alamgir A."/>
            <person name="Owens N."/>
            <person name="Weber N.D."/>
            <person name="Virtaneva K."/>
            <person name="Barbian K."/>
            <person name="Babar A."/>
            <person name="Rosenke K."/>
        </authorList>
    </citation>
    <scope>NUCLEOTIDE SEQUENCE [LARGE SCALE GENOMIC DNA]</scope>
    <source>
        <strain evidence="15 17">JL2886</strain>
    </source>
</reference>
<comment type="catalytic activity">
    <reaction evidence="1">
        <text>ATP + protein L-histidine = ADP + protein N-phospho-L-histidine.</text>
        <dbReference type="EC" id="2.7.13.3"/>
    </reaction>
</comment>
<dbReference type="EMBL" id="CP015124">
    <property type="protein sequence ID" value="ANP36557.1"/>
    <property type="molecule type" value="Genomic_DNA"/>
</dbReference>
<evidence type="ECO:0000313" key="18">
    <source>
        <dbReference type="Proteomes" id="UP001218364"/>
    </source>
</evidence>
<feature type="transmembrane region" description="Helical" evidence="12">
    <location>
        <begin position="261"/>
        <end position="280"/>
    </location>
</feature>
<evidence type="ECO:0000256" key="11">
    <source>
        <dbReference type="SAM" id="MobiDB-lite"/>
    </source>
</evidence>
<keyword evidence="5" id="KW-0808">Transferase</keyword>
<reference evidence="16 18" key="2">
    <citation type="submission" date="2023-02" db="EMBL/GenBank/DDBJ databases">
        <title>Population genomics of bacteria associated with diatom.</title>
        <authorList>
            <person name="Xie J."/>
            <person name="Wang H."/>
        </authorList>
    </citation>
    <scope>NUCLEOTIDE SEQUENCE [LARGE SCALE GENOMIC DNA]</scope>
    <source>
        <strain evidence="16 18">PT47_8</strain>
    </source>
</reference>
<feature type="region of interest" description="Disordered" evidence="11">
    <location>
        <begin position="294"/>
        <end position="314"/>
    </location>
</feature>
<evidence type="ECO:0000259" key="14">
    <source>
        <dbReference type="PROSITE" id="PS50885"/>
    </source>
</evidence>
<dbReference type="Proteomes" id="UP000092565">
    <property type="component" value="Chromosome"/>
</dbReference>
<dbReference type="PRINTS" id="PR00344">
    <property type="entry name" value="BCTRLSENSOR"/>
</dbReference>
<dbReference type="SMART" id="SM00387">
    <property type="entry name" value="HATPase_c"/>
    <property type="match status" value="1"/>
</dbReference>
<evidence type="ECO:0000256" key="7">
    <source>
        <dbReference type="ARBA" id="ARBA00022777"/>
    </source>
</evidence>
<dbReference type="InterPro" id="IPR036890">
    <property type="entry name" value="HATPase_C_sf"/>
</dbReference>
<sequence>MRDTGSTPPPSGEDVVLGDDWVAPEQTVTEEMQVRRASRGVFSLKGSPLTRKIITFNLIALIILVAGILYLNSSRQSLVRQKAGALVSEATLIANVFEAELPAVGGVSFATGDGIDAEGTLSGISLRGGVEAMVFDASGTLIASVTGVARSDALNALNENQKGKTLISDGLSALWSAAGSVFKSGENTADAGLTLEAQLGRLAEHTLGAGATVDTAVDTRGGTVFSAAAPILHNGQVIGVVALASPIGEIDALVRGERERVLQMFVVALLVSVGLSLVLASTIANPLADLAEAAESGRDRDARKSHPGRVRIPDLSARPDEIGRLSRALRGMVKALYSRIDSNEQFAADVAHEIKNPLASLQSAVGTLRMVKREDQREKLMEVIEHDVRRLDRLVSDISNASRLDAELVKEEEEEFDLLTMLGNLNQFLGEDARSKGIDYIADLPPQPIMLQGLEARLAQVFVNLITNAISFCEDGDAIRVWARRRANRVLIVVEDTGPGIPEQALSNIFKRFYSQRPEEHFGNNSGLGLAISKQIVEAHGGVIWAENIRPTEADITSEPLGARFVVGLPV</sequence>
<dbReference type="AlphaFoldDB" id="A0A1B0ZQX2"/>
<dbReference type="InterPro" id="IPR036097">
    <property type="entry name" value="HisK_dim/P_sf"/>
</dbReference>
<accession>A0A1B0ZQX2</accession>
<evidence type="ECO:0000313" key="17">
    <source>
        <dbReference type="Proteomes" id="UP000092565"/>
    </source>
</evidence>
<dbReference type="EMBL" id="JARCJK010000009">
    <property type="protein sequence ID" value="MDE4167238.1"/>
    <property type="molecule type" value="Genomic_DNA"/>
</dbReference>
<dbReference type="GO" id="GO:0000155">
    <property type="term" value="F:phosphorelay sensor kinase activity"/>
    <property type="evidence" value="ECO:0007669"/>
    <property type="project" value="InterPro"/>
</dbReference>
<feature type="transmembrane region" description="Helical" evidence="12">
    <location>
        <begin position="53"/>
        <end position="72"/>
    </location>
</feature>
<evidence type="ECO:0000256" key="1">
    <source>
        <dbReference type="ARBA" id="ARBA00000085"/>
    </source>
</evidence>
<dbReference type="PROSITE" id="PS50885">
    <property type="entry name" value="HAMP"/>
    <property type="match status" value="1"/>
</dbReference>
<evidence type="ECO:0000256" key="4">
    <source>
        <dbReference type="ARBA" id="ARBA00022553"/>
    </source>
</evidence>
<evidence type="ECO:0000256" key="2">
    <source>
        <dbReference type="ARBA" id="ARBA00004370"/>
    </source>
</evidence>
<feature type="compositionally biased region" description="Basic and acidic residues" evidence="11">
    <location>
        <begin position="295"/>
        <end position="304"/>
    </location>
</feature>
<proteinExistence type="predicted"/>